<dbReference type="EMBL" id="CAJVQC010002386">
    <property type="protein sequence ID" value="CAG8510653.1"/>
    <property type="molecule type" value="Genomic_DNA"/>
</dbReference>
<keyword evidence="2" id="KW-1185">Reference proteome</keyword>
<organism evidence="1 2">
    <name type="scientific">Racocetra persica</name>
    <dbReference type="NCBI Taxonomy" id="160502"/>
    <lineage>
        <taxon>Eukaryota</taxon>
        <taxon>Fungi</taxon>
        <taxon>Fungi incertae sedis</taxon>
        <taxon>Mucoromycota</taxon>
        <taxon>Glomeromycotina</taxon>
        <taxon>Glomeromycetes</taxon>
        <taxon>Diversisporales</taxon>
        <taxon>Gigasporaceae</taxon>
        <taxon>Racocetra</taxon>
    </lineage>
</organism>
<proteinExistence type="predicted"/>
<protein>
    <submittedName>
        <fullName evidence="1">31070_t:CDS:1</fullName>
    </submittedName>
</protein>
<accession>A0ACA9L8H9</accession>
<feature type="non-terminal residue" evidence="1">
    <location>
        <position position="689"/>
    </location>
</feature>
<name>A0ACA9L8H9_9GLOM</name>
<evidence type="ECO:0000313" key="1">
    <source>
        <dbReference type="EMBL" id="CAG8510653.1"/>
    </source>
</evidence>
<sequence length="689" mass="80751">MNETEKEFVRYLKLDHGLQYKDGTFIHTKPLIDEGRLKIEEYTKVQIYEPTEEKQTSAWDIISKRFQTSECENSEHTSGHLPQEYLKLIIPILKITYVGNPLNSFKTYAEKSDITELCQQFLAETVLVGGGLIIKNASNIDKSKLDILKAHIIWTINEISRKHKYKKPFEKNSVNFFDLYDLDDNPLDEQQLDDYVNQLFSYEKFSVIAYEKVIPAFTKLDKQLLASDKIPTEWSASISTRLVPGITSFHHEQDINSWMINNITINLPNWVEKYHMENGLLVTQHGLTYSKEQAIEFLCEPEFNFSESTSLKIFHIENQIDLLMSINRIDINENVFQINPFVLLDVFDTKVDTIASLGSKKPYTELTNIFNKYGHYFCKNYTFGKCLESICYSYHELPKEVFINFQQSKAPKERDYLIGTWKNFQSEFNVNAFSGDRSIVKPGSIEKWLNETNYPETWYVVNRSKLIPIWELLDSNIQEQISELTKNEERVLMTGEEIIKSEIKYHRIKFDTPLRSNKYQIIGSIATVDYKKTNLTVKFRLMDYYGFFAIIEEHKDLNDAIISELKICWALIGVPLNLDYFNYKLSNIKLASGNKEIKMSQKDVSETVNTTKPISQNSIFAIIFEFPSTNFEPTIDQVNFTLINRKFEDIEPLLKNKHDSVPFEYRLKWYILDIPEYECLEYKSLFWNS</sequence>
<comment type="caution">
    <text evidence="1">The sequence shown here is derived from an EMBL/GenBank/DDBJ whole genome shotgun (WGS) entry which is preliminary data.</text>
</comment>
<dbReference type="Proteomes" id="UP000789920">
    <property type="component" value="Unassembled WGS sequence"/>
</dbReference>
<gene>
    <name evidence="1" type="ORF">RPERSI_LOCUS2242</name>
</gene>
<reference evidence="1" key="1">
    <citation type="submission" date="2021-06" db="EMBL/GenBank/DDBJ databases">
        <authorList>
            <person name="Kallberg Y."/>
            <person name="Tangrot J."/>
            <person name="Rosling A."/>
        </authorList>
    </citation>
    <scope>NUCLEOTIDE SEQUENCE</scope>
    <source>
        <strain evidence="1">MA461A</strain>
    </source>
</reference>
<evidence type="ECO:0000313" key="2">
    <source>
        <dbReference type="Proteomes" id="UP000789920"/>
    </source>
</evidence>